<dbReference type="AlphaFoldDB" id="A0A1U9ZXN4"/>
<evidence type="ECO:0000256" key="2">
    <source>
        <dbReference type="SAM" id="Phobius"/>
    </source>
</evidence>
<feature type="transmembrane region" description="Helical" evidence="2">
    <location>
        <begin position="29"/>
        <end position="51"/>
    </location>
</feature>
<keyword evidence="2" id="KW-0812">Transmembrane</keyword>
<evidence type="ECO:0000313" key="3">
    <source>
        <dbReference type="EMBL" id="AQZ62669.1"/>
    </source>
</evidence>
<dbReference type="Proteomes" id="UP000190797">
    <property type="component" value="Chromosome"/>
</dbReference>
<dbReference type="OrthoDB" id="3531733at2"/>
<reference evidence="4" key="1">
    <citation type="journal article" date="2017" name="Med. Chem. Commun.">
        <title>Nonomuraea sp. ATCC 55076 harbours the largest actinomycete chromosome to date and the kistamicin biosynthetic gene cluster.</title>
        <authorList>
            <person name="Nazari B."/>
            <person name="Forneris C.C."/>
            <person name="Gibson M.I."/>
            <person name="Moon K."/>
            <person name="Schramma K.R."/>
            <person name="Seyedsayamdost M.R."/>
        </authorList>
    </citation>
    <scope>NUCLEOTIDE SEQUENCE [LARGE SCALE GENOMIC DNA]</scope>
    <source>
        <strain evidence="4">ATCC 55076</strain>
    </source>
</reference>
<sequence>MAKTRQKRRPRPRPGSLREEEGSWKGVRAWLAGILSAVIVAAAGVVVTAWLNADGPDTLDRVTGEPPVKVGHVAVDHAAQDLALRTPVQDPADRAVLLGSAGASRRDAVLARHEWAPLEAAELTVVLVGNRSSVRIVDIQPRVLGRAPVSDGALLVHTPAGEADAIELAADLDQPAPRFATSGDPDTPYFRKKQIDLKRDERVTLSMAVTGTAACYTFDLLVTVLAGDRTEQLTITGPDRTPFRVTGTSATYQGYYTYSQMGGWQPIPRSQACAIEPKLAEAGKC</sequence>
<name>A0A1U9ZXN4_9ACTN</name>
<protein>
    <submittedName>
        <fullName evidence="3">Uncharacterized protein</fullName>
    </submittedName>
</protein>
<dbReference type="KEGG" id="noa:BKM31_15450"/>
<feature type="compositionally biased region" description="Basic residues" evidence="1">
    <location>
        <begin position="1"/>
        <end position="12"/>
    </location>
</feature>
<keyword evidence="4" id="KW-1185">Reference proteome</keyword>
<keyword evidence="2" id="KW-1133">Transmembrane helix</keyword>
<evidence type="ECO:0000256" key="1">
    <source>
        <dbReference type="SAM" id="MobiDB-lite"/>
    </source>
</evidence>
<evidence type="ECO:0000313" key="4">
    <source>
        <dbReference type="Proteomes" id="UP000190797"/>
    </source>
</evidence>
<keyword evidence="2" id="KW-0472">Membrane</keyword>
<proteinExistence type="predicted"/>
<accession>A0A1U9ZXN4</accession>
<dbReference type="RefSeq" id="WP_080038843.1">
    <property type="nucleotide sequence ID" value="NZ_CP017717.1"/>
</dbReference>
<dbReference type="EMBL" id="CP017717">
    <property type="protein sequence ID" value="AQZ62669.1"/>
    <property type="molecule type" value="Genomic_DNA"/>
</dbReference>
<gene>
    <name evidence="3" type="ORF">BKM31_15450</name>
</gene>
<feature type="region of interest" description="Disordered" evidence="1">
    <location>
        <begin position="1"/>
        <end position="20"/>
    </location>
</feature>
<organism evidence="3 4">
    <name type="scientific">[Actinomadura] parvosata subsp. kistnae</name>
    <dbReference type="NCBI Taxonomy" id="1909395"/>
    <lineage>
        <taxon>Bacteria</taxon>
        <taxon>Bacillati</taxon>
        <taxon>Actinomycetota</taxon>
        <taxon>Actinomycetes</taxon>
        <taxon>Streptosporangiales</taxon>
        <taxon>Streptosporangiaceae</taxon>
        <taxon>Nonomuraea</taxon>
    </lineage>
</organism>